<comment type="similarity">
    <text evidence="1">Belongs to the LytR/CpsA/Psr (LCP) family.</text>
</comment>
<keyword evidence="6" id="KW-1185">Reference proteome</keyword>
<gene>
    <name evidence="5" type="ORF">FB466_1582</name>
</gene>
<feature type="region of interest" description="Disordered" evidence="2">
    <location>
        <begin position="1"/>
        <end position="40"/>
    </location>
</feature>
<dbReference type="PANTHER" id="PTHR33392:SF6">
    <property type="entry name" value="POLYISOPRENYL-TEICHOIC ACID--PEPTIDOGLYCAN TEICHOIC ACID TRANSFERASE TAGU"/>
    <property type="match status" value="1"/>
</dbReference>
<dbReference type="EMBL" id="VFPN01000002">
    <property type="protein sequence ID" value="TQM63322.1"/>
    <property type="molecule type" value="Genomic_DNA"/>
</dbReference>
<keyword evidence="3" id="KW-0472">Membrane</keyword>
<dbReference type="NCBIfam" id="TIGR00350">
    <property type="entry name" value="lytR_cpsA_psr"/>
    <property type="match status" value="1"/>
</dbReference>
<feature type="domain" description="Cell envelope-related transcriptional attenuator" evidence="4">
    <location>
        <begin position="128"/>
        <end position="272"/>
    </location>
</feature>
<evidence type="ECO:0000259" key="4">
    <source>
        <dbReference type="Pfam" id="PF03816"/>
    </source>
</evidence>
<dbReference type="AlphaFoldDB" id="A0A543HYA3"/>
<feature type="transmembrane region" description="Helical" evidence="3">
    <location>
        <begin position="48"/>
        <end position="71"/>
    </location>
</feature>
<dbReference type="Pfam" id="PF03816">
    <property type="entry name" value="LytR_cpsA_psr"/>
    <property type="match status" value="1"/>
</dbReference>
<evidence type="ECO:0000256" key="2">
    <source>
        <dbReference type="SAM" id="MobiDB-lite"/>
    </source>
</evidence>
<name>A0A543HYA3_9MICO</name>
<evidence type="ECO:0000256" key="3">
    <source>
        <dbReference type="SAM" id="Phobius"/>
    </source>
</evidence>
<dbReference type="InterPro" id="IPR004474">
    <property type="entry name" value="LytR_CpsA_psr"/>
</dbReference>
<proteinExistence type="inferred from homology"/>
<evidence type="ECO:0000256" key="1">
    <source>
        <dbReference type="ARBA" id="ARBA00006068"/>
    </source>
</evidence>
<dbReference type="OrthoDB" id="9782542at2"/>
<protein>
    <submittedName>
        <fullName evidence="5">LytR family transcriptional attenuator</fullName>
    </submittedName>
</protein>
<dbReference type="Proteomes" id="UP000318331">
    <property type="component" value="Unassembled WGS sequence"/>
</dbReference>
<comment type="caution">
    <text evidence="5">The sequence shown here is derived from an EMBL/GenBank/DDBJ whole genome shotgun (WGS) entry which is preliminary data.</text>
</comment>
<keyword evidence="3" id="KW-0812">Transmembrane</keyword>
<reference evidence="5 6" key="1">
    <citation type="submission" date="2019-06" db="EMBL/GenBank/DDBJ databases">
        <title>Sequencing the genomes of 1000 actinobacteria strains.</title>
        <authorList>
            <person name="Klenk H.-P."/>
        </authorList>
    </citation>
    <scope>NUCLEOTIDE SEQUENCE [LARGE SCALE GENOMIC DNA]</scope>
    <source>
        <strain evidence="5 6">DSM 18031</strain>
    </source>
</reference>
<accession>A0A543HYA3</accession>
<sequence>MRNGPVSPFETSLNSGEPVSEGELETDIEEEESPRPRKRRGKRRKWRIIAIVLAVLIGIPIAAAAAIYIYGAQTFNSAVTSLDKADSFPAEETRPEVTTSGALNYLIIGSDTRESLGDIVSAGFKGQRADTMMLVHIPADRQSISVVSFMRDLWVNIPGHGENKLNAALSYGGVPLVVETLESLTGVRIDHVAVADFKGFQAVTDELGGVDIYSDYAFESQNVTGFSFTKGLNHVNGEQALAFVRERYAFASADFQRVKNQQAYMKAVITAVLAPEVVGNPPQLLKVAKTALSYVAVDESFDFNAALGLAVELRNVRGDDIVLATAPTAGTGRSPSGSSIVLQNTEEFAAMSVALKDDSLADYLRVRSAEEGN</sequence>
<dbReference type="PANTHER" id="PTHR33392">
    <property type="entry name" value="POLYISOPRENYL-TEICHOIC ACID--PEPTIDOGLYCAN TEICHOIC ACID TRANSFERASE TAGU"/>
    <property type="match status" value="1"/>
</dbReference>
<organism evidence="5 6">
    <name type="scientific">Klugiella xanthotipulae</name>
    <dbReference type="NCBI Taxonomy" id="244735"/>
    <lineage>
        <taxon>Bacteria</taxon>
        <taxon>Bacillati</taxon>
        <taxon>Actinomycetota</taxon>
        <taxon>Actinomycetes</taxon>
        <taxon>Micrococcales</taxon>
        <taxon>Microbacteriaceae</taxon>
        <taxon>Klugiella</taxon>
    </lineage>
</organism>
<dbReference type="Gene3D" id="3.40.630.190">
    <property type="entry name" value="LCP protein"/>
    <property type="match status" value="1"/>
</dbReference>
<keyword evidence="3" id="KW-1133">Transmembrane helix</keyword>
<dbReference type="RefSeq" id="WP_141917352.1">
    <property type="nucleotide sequence ID" value="NZ_BAAAYS010000025.1"/>
</dbReference>
<evidence type="ECO:0000313" key="5">
    <source>
        <dbReference type="EMBL" id="TQM63322.1"/>
    </source>
</evidence>
<feature type="compositionally biased region" description="Acidic residues" evidence="2">
    <location>
        <begin position="20"/>
        <end position="32"/>
    </location>
</feature>
<evidence type="ECO:0000313" key="6">
    <source>
        <dbReference type="Proteomes" id="UP000318331"/>
    </source>
</evidence>
<dbReference type="InterPro" id="IPR050922">
    <property type="entry name" value="LytR/CpsA/Psr_CW_biosynth"/>
</dbReference>